<proteinExistence type="predicted"/>
<comment type="caution">
    <text evidence="1">The sequence shown here is derived from an EMBL/GenBank/DDBJ whole genome shotgun (WGS) entry which is preliminary data.</text>
</comment>
<organism evidence="1 2">
    <name type="scientific">Bacillus glycinifermentans</name>
    <dbReference type="NCBI Taxonomy" id="1664069"/>
    <lineage>
        <taxon>Bacteria</taxon>
        <taxon>Bacillati</taxon>
        <taxon>Bacillota</taxon>
        <taxon>Bacilli</taxon>
        <taxon>Bacillales</taxon>
        <taxon>Bacillaceae</taxon>
        <taxon>Bacillus</taxon>
    </lineage>
</organism>
<gene>
    <name evidence="1" type="ORF">AB447_206155</name>
</gene>
<name>A0A0T6BJU4_9BACI</name>
<evidence type="ECO:0000313" key="2">
    <source>
        <dbReference type="Proteomes" id="UP000036168"/>
    </source>
</evidence>
<dbReference type="Proteomes" id="UP000036168">
    <property type="component" value="Unassembled WGS sequence"/>
</dbReference>
<reference evidence="1 2" key="1">
    <citation type="journal article" date="2015" name="Int. J. Syst. Evol. Microbiol.">
        <title>Bacillus glycinifermentans sp. nov., isolated from fermented soybean paste.</title>
        <authorList>
            <person name="Kim S.J."/>
            <person name="Dunlap C.A."/>
            <person name="Kwon S.W."/>
            <person name="Rooney A.P."/>
        </authorList>
    </citation>
    <scope>NUCLEOTIDE SEQUENCE [LARGE SCALE GENOMIC DNA]</scope>
    <source>
        <strain evidence="1 2">GO-13</strain>
    </source>
</reference>
<protein>
    <submittedName>
        <fullName evidence="1">Uncharacterized protein</fullName>
    </submittedName>
</protein>
<dbReference type="EMBL" id="LECW02000045">
    <property type="protein sequence ID" value="KRT90161.1"/>
    <property type="molecule type" value="Genomic_DNA"/>
</dbReference>
<dbReference type="AlphaFoldDB" id="A0A0T6BJU4"/>
<accession>A0A0T6BJU4</accession>
<evidence type="ECO:0000313" key="1">
    <source>
        <dbReference type="EMBL" id="KRT90161.1"/>
    </source>
</evidence>
<sequence length="67" mass="7649">MLSFFYMIFNSSFSALSAKMAQIKHPLHRPSFLTRYRAFPLTGTSSAACFFTGYNTLLKSVFPMKKI</sequence>